<gene>
    <name evidence="2" type="ORF">D8Y22_01860</name>
</gene>
<dbReference type="RefSeq" id="WP_141462943.1">
    <property type="nucleotide sequence ID" value="NZ_RBZW01000005.1"/>
</dbReference>
<dbReference type="Gene3D" id="3.30.460.10">
    <property type="entry name" value="Beta Polymerase, domain 2"/>
    <property type="match status" value="1"/>
</dbReference>
<sequence length="369" mass="41726">MATLPSLFRTFLSDIRPQDEHQDAYKEGHETLRDRLQDDNDIQEFYVADFLQGSYRRWTALRPKEGEKSDVDIVLVTDLQDYEAEDALEQCEPFLEEYYEDQWEPNDHSYEIREEDVELDLVLTVAPSEAIQEVAKALGSLDVGTALSKDDLSTVAGALNMSVDGDEQWKEDPLEIPDREDNKWESTHPLVTIAATLDKNDSTGGHYVNVVKAIKWWRRTKTPDVDGPTSYPLEHMIWDCCPDDIDSVAEGVTQTFEQIERQFESEARNEDIPFLPAHGLPAVPKHNVLKQIDGEAFAAFHNEVSDAAQLARTALDEEDKATSRDLWHELFGDEFPPYGSDDESDDGGEKAMTLGSSSQVDDPSDHQFA</sequence>
<name>A0A4S3TQG8_9EURY</name>
<reference evidence="2 3" key="1">
    <citation type="submission" date="2018-10" db="EMBL/GenBank/DDBJ databases">
        <title>Natronolimnobius sp. XQ-INN 246 isolated from Inner Mongolia Autonomous Region of China.</title>
        <authorList>
            <person name="Xue Q."/>
        </authorList>
    </citation>
    <scope>NUCLEOTIDE SEQUENCE [LARGE SCALE GENOMIC DNA]</scope>
    <source>
        <strain evidence="2 3">XQ-INN 246</strain>
    </source>
</reference>
<dbReference type="AlphaFoldDB" id="A0A4S3TQG8"/>
<dbReference type="OrthoDB" id="299138at2157"/>
<organism evidence="2 3">
    <name type="scientific">Salinadaptatus halalkaliphilus</name>
    <dbReference type="NCBI Taxonomy" id="2419781"/>
    <lineage>
        <taxon>Archaea</taxon>
        <taxon>Methanobacteriati</taxon>
        <taxon>Methanobacteriota</taxon>
        <taxon>Stenosarchaea group</taxon>
        <taxon>Halobacteria</taxon>
        <taxon>Halobacteriales</taxon>
        <taxon>Natrialbaceae</taxon>
        <taxon>Salinadaptatus</taxon>
    </lineage>
</organism>
<dbReference type="Proteomes" id="UP000318864">
    <property type="component" value="Unassembled WGS sequence"/>
</dbReference>
<accession>A0A4S3TQG8</accession>
<comment type="caution">
    <text evidence="2">The sequence shown here is derived from an EMBL/GenBank/DDBJ whole genome shotgun (WGS) entry which is preliminary data.</text>
</comment>
<keyword evidence="3" id="KW-1185">Reference proteome</keyword>
<evidence type="ECO:0000256" key="1">
    <source>
        <dbReference type="SAM" id="MobiDB-lite"/>
    </source>
</evidence>
<evidence type="ECO:0008006" key="4">
    <source>
        <dbReference type="Google" id="ProtNLM"/>
    </source>
</evidence>
<dbReference type="SUPFAM" id="SSF81301">
    <property type="entry name" value="Nucleotidyltransferase"/>
    <property type="match status" value="1"/>
</dbReference>
<evidence type="ECO:0000313" key="2">
    <source>
        <dbReference type="EMBL" id="THE66526.1"/>
    </source>
</evidence>
<dbReference type="InterPro" id="IPR043519">
    <property type="entry name" value="NT_sf"/>
</dbReference>
<protein>
    <recommendedName>
        <fullName evidence="4">Nucleotidyltransferase</fullName>
    </recommendedName>
</protein>
<feature type="region of interest" description="Disordered" evidence="1">
    <location>
        <begin position="325"/>
        <end position="369"/>
    </location>
</feature>
<proteinExistence type="predicted"/>
<dbReference type="EMBL" id="RBZW01000005">
    <property type="protein sequence ID" value="THE66526.1"/>
    <property type="molecule type" value="Genomic_DNA"/>
</dbReference>
<evidence type="ECO:0000313" key="3">
    <source>
        <dbReference type="Proteomes" id="UP000318864"/>
    </source>
</evidence>
<dbReference type="Pfam" id="PF18144">
    <property type="entry name" value="SMODS"/>
    <property type="match status" value="1"/>
</dbReference>